<dbReference type="SUPFAM" id="SSF53335">
    <property type="entry name" value="S-adenosyl-L-methionine-dependent methyltransferases"/>
    <property type="match status" value="1"/>
</dbReference>
<accession>A0A481YQN0</accession>
<reference evidence="1" key="1">
    <citation type="journal article" date="2019" name="MBio">
        <title>Virus Genomes from Deep Sea Sediments Expand the Ocean Megavirome and Support Independent Origins of Viral Gigantism.</title>
        <authorList>
            <person name="Backstrom D."/>
            <person name="Yutin N."/>
            <person name="Jorgensen S.L."/>
            <person name="Dharamshi J."/>
            <person name="Homa F."/>
            <person name="Zaremba-Niedwiedzka K."/>
            <person name="Spang A."/>
            <person name="Wolf Y.I."/>
            <person name="Koonin E.V."/>
            <person name="Ettema T.J."/>
        </authorList>
    </citation>
    <scope>NUCLEOTIDE SEQUENCE</scope>
</reference>
<dbReference type="EMBL" id="MK500302">
    <property type="protein sequence ID" value="QBK85055.1"/>
    <property type="molecule type" value="Genomic_DNA"/>
</dbReference>
<name>A0A481YQN0_9VIRU</name>
<proteinExistence type="predicted"/>
<protein>
    <submittedName>
        <fullName evidence="1">Uncharacterized protein</fullName>
    </submittedName>
</protein>
<evidence type="ECO:0000313" key="1">
    <source>
        <dbReference type="EMBL" id="QBK85055.1"/>
    </source>
</evidence>
<dbReference type="InterPro" id="IPR029063">
    <property type="entry name" value="SAM-dependent_MTases_sf"/>
</dbReference>
<organism evidence="1">
    <name type="scientific">Pithovirus LCDPAC02</name>
    <dbReference type="NCBI Taxonomy" id="2506601"/>
    <lineage>
        <taxon>Viruses</taxon>
        <taxon>Pithoviruses</taxon>
    </lineage>
</organism>
<sequence length="1093" mass="130687">MFKIKKKEEEKEKEIFEIGDNENIVNSFFRTKKDTYPHFIFNESVKTFNTKLSSNYNNHFSKSHGRKGNKNKDWNFKSSSELLLILSKLDSYIENVEHKNQFRITYKVEKILDPENISPNEKKDGFKVKLKINKDINGDIYNTLSYTYDSINIGLDKNVIFEYKDVTYKDISSLNYATVHLEVPFQTNELRKVILPNSKFKKKFKFFKRDLNKIENVNDNYFKLFKDFEKYKDIKYIYSFVYKTIEYDTHFRFSKMDYIEYITLTLNNGLIIVIEKKNYPKYYNRSLSGVFSKYIFTIKFELTQKIPFYAHISEIVSVIRDNFTFNLNIIHNISKNENDRNGKVYKIINERPKHITTNGFLEESKNFIIGDFYPTIKIDGINANLYYFHISNTIILKLINGTYRVFSNNIKNLKNEYVVYNVEIHSKEIDSMQILSKFNTLDFGNIHITILDYLYSIQNNELIKYAKTPMNKRLIIPNMSSIKDIFGKYNIDIDIKNYETKVKNTYEDGFYNYINNLILNNEKYREDGIVLSDDATKTVFKLKSKKDSTIDLKLRYIKNEYKIYTRIKSVEYEIEKYIINEDPHDYLSDFYQNKSLINFLISDQNMFFIIFEFEIFEDNLNIRNFRIDKFIQNDKRIFEQFDKYLTIESFDPLNLNIMRDVHNNIKKGLYEYTLDEKTTLFGKENEKLKSMTLVDIGAGRGGNAYIYKRYGKVILIEPNSKFIEDLEDRLKNLDVEYVTFPEDAGPELFEEIYNNQQVLIFNLEFDDKYLGLFNFLFTNLNLTNVTVSSMFSFHHFYENSKSILYYLMDKITYFIIINLDINSLKEHIETYRVKSKYIFPNFNPYEGKIYKDENNFVVKFKDFNINYTYDDSIFEYNIPNLLTGAEGKEVVYDLRKSLEDTKFIQKNNQYNLKYTYVKEYKIPKYNKIFPASVRMYSPMFKSYIFHGFEESKFRKIENLTQIFKFNNISYRINEDNINAKDDILELIHGILLKYHHDYQNSTGDIKYEIRNKISKEIEIIASLHDISFYNNTDPIYYINKNTMKWISKLMNLTIIIYESIGKSKFITDIKHTLNLRSIVFVTDGNKLYLLDNV</sequence>
<gene>
    <name evidence="1" type="ORF">LCDPAC02_02540</name>
</gene>